<dbReference type="Proteomes" id="UP000423413">
    <property type="component" value="Chromosome"/>
</dbReference>
<organism evidence="1 2">
    <name type="scientific">Pseudomonas coronafaciens pv. coronafaciens</name>
    <dbReference type="NCBI Taxonomy" id="235275"/>
    <lineage>
        <taxon>Bacteria</taxon>
        <taxon>Pseudomonadati</taxon>
        <taxon>Pseudomonadota</taxon>
        <taxon>Gammaproteobacteria</taxon>
        <taxon>Pseudomonadales</taxon>
        <taxon>Pseudomonadaceae</taxon>
        <taxon>Pseudomonas</taxon>
        <taxon>Pseudomonas coronafaciens</taxon>
    </lineage>
</organism>
<dbReference type="RefSeq" id="WP_122312980.1">
    <property type="nucleotide sequence ID" value="NZ_CP046441.1"/>
</dbReference>
<dbReference type="AlphaFoldDB" id="A0AAE6UPG3"/>
<sequence length="99" mass="11358">MTALSFDSKDNEGNQNLFCWFGQGLGMEWRNFYRILVIPAFEHGDAQLCDGEREEREVSVRTLIVPMLCVGMQFWTFCVLSRVSDAERYGRVPMPSIGT</sequence>
<proteinExistence type="predicted"/>
<dbReference type="EMBL" id="CP046441">
    <property type="protein sequence ID" value="QGT84430.1"/>
    <property type="molecule type" value="Genomic_DNA"/>
</dbReference>
<evidence type="ECO:0000313" key="2">
    <source>
        <dbReference type="Proteomes" id="UP000423413"/>
    </source>
</evidence>
<dbReference type="GeneID" id="73738254"/>
<accession>A0AAE6UPG3</accession>
<protein>
    <submittedName>
        <fullName evidence="1">Uncharacterized protein</fullName>
    </submittedName>
</protein>
<gene>
    <name evidence="1" type="ORF">GMO17_26500</name>
</gene>
<reference evidence="1 2" key="1">
    <citation type="submission" date="2019-11" db="EMBL/GenBank/DDBJ databases">
        <title>Complete genome sequence of Pseudomonas syringae pv. coronafaciens isolate B19001 originated in imported oat cereal.</title>
        <authorList>
            <person name="Kim S.M."/>
            <person name="Lee B.C."/>
            <person name="Seo S.J."/>
            <person name="Lee J.E."/>
            <person name="Choi N.J."/>
            <person name="Park J.H."/>
        </authorList>
    </citation>
    <scope>NUCLEOTIDE SEQUENCE [LARGE SCALE GENOMIC DNA]</scope>
    <source>
        <strain evidence="1 2">B19001</strain>
    </source>
</reference>
<name>A0AAE6UPG3_9PSED</name>
<evidence type="ECO:0000313" key="1">
    <source>
        <dbReference type="EMBL" id="QGT84430.1"/>
    </source>
</evidence>